<evidence type="ECO:0000256" key="1">
    <source>
        <dbReference type="ARBA" id="ARBA00022679"/>
    </source>
</evidence>
<dbReference type="Gene3D" id="3.30.559.10">
    <property type="entry name" value="Chloramphenicol acetyltransferase-like domain"/>
    <property type="match status" value="1"/>
</dbReference>
<gene>
    <name evidence="3" type="ORF">Tci_446158</name>
</gene>
<organism evidence="3">
    <name type="scientific">Tanacetum cinerariifolium</name>
    <name type="common">Dalmatian daisy</name>
    <name type="synonym">Chrysanthemum cinerariifolium</name>
    <dbReference type="NCBI Taxonomy" id="118510"/>
    <lineage>
        <taxon>Eukaryota</taxon>
        <taxon>Viridiplantae</taxon>
        <taxon>Streptophyta</taxon>
        <taxon>Embryophyta</taxon>
        <taxon>Tracheophyta</taxon>
        <taxon>Spermatophyta</taxon>
        <taxon>Magnoliopsida</taxon>
        <taxon>eudicotyledons</taxon>
        <taxon>Gunneridae</taxon>
        <taxon>Pentapetalae</taxon>
        <taxon>asterids</taxon>
        <taxon>campanulids</taxon>
        <taxon>Asterales</taxon>
        <taxon>Asteraceae</taxon>
        <taxon>Asteroideae</taxon>
        <taxon>Anthemideae</taxon>
        <taxon>Anthemidinae</taxon>
        <taxon>Tanacetum</taxon>
    </lineage>
</organism>
<accession>A0A699HTC2</accession>
<reference evidence="3" key="1">
    <citation type="journal article" date="2019" name="Sci. Rep.">
        <title>Draft genome of Tanacetum cinerariifolium, the natural source of mosquito coil.</title>
        <authorList>
            <person name="Yamashiro T."/>
            <person name="Shiraishi A."/>
            <person name="Satake H."/>
            <person name="Nakayama K."/>
        </authorList>
    </citation>
    <scope>NUCLEOTIDE SEQUENCE</scope>
</reference>
<keyword evidence="2" id="KW-0012">Acyltransferase</keyword>
<proteinExistence type="predicted"/>
<name>A0A699HTC2_TANCI</name>
<dbReference type="GO" id="GO:0016747">
    <property type="term" value="F:acyltransferase activity, transferring groups other than amino-acyl groups"/>
    <property type="evidence" value="ECO:0007669"/>
    <property type="project" value="UniProtKB-ARBA"/>
</dbReference>
<protein>
    <submittedName>
        <fullName evidence="3">Malonyl-coenzyme A:anthocyanin 3-O-glucoside-6''-O-malonyltransferase-like</fullName>
    </submittedName>
</protein>
<comment type="caution">
    <text evidence="3">The sequence shown here is derived from an EMBL/GenBank/DDBJ whole genome shotgun (WGS) entry which is preliminary data.</text>
</comment>
<feature type="non-terminal residue" evidence="3">
    <location>
        <position position="1"/>
    </location>
</feature>
<keyword evidence="1 3" id="KW-0808">Transferase</keyword>
<dbReference type="InterPro" id="IPR051504">
    <property type="entry name" value="Plant_metabolite_acyltrans"/>
</dbReference>
<evidence type="ECO:0000313" key="3">
    <source>
        <dbReference type="EMBL" id="GEY74184.1"/>
    </source>
</evidence>
<dbReference type="EMBL" id="BKCJ010205321">
    <property type="protein sequence ID" value="GEY74184.1"/>
    <property type="molecule type" value="Genomic_DNA"/>
</dbReference>
<evidence type="ECO:0000256" key="2">
    <source>
        <dbReference type="ARBA" id="ARBA00023315"/>
    </source>
</evidence>
<dbReference type="InterPro" id="IPR023213">
    <property type="entry name" value="CAT-like_dom_sf"/>
</dbReference>
<dbReference type="PANTHER" id="PTHR31625">
    <property type="match status" value="1"/>
</dbReference>
<sequence length="145" mass="16357">HQMASLPILTVPEHSHVSPLPDSLDDKSLQLTFFYFNWLRNLLVYPTPTKQPEICYVEGDSVALTFADNLDFNELTGNHPRNCDKFYHLVPLLGDVTKLSDYIKIPLFSIQVTLFPNQGIAIGITKPPLAAFSSALLFLRILLRC</sequence>
<dbReference type="AlphaFoldDB" id="A0A699HTC2"/>